<dbReference type="KEGG" id="svf:NCTC3166_01325"/>
<feature type="transmembrane region" description="Helical" evidence="1">
    <location>
        <begin position="219"/>
        <end position="243"/>
    </location>
</feature>
<proteinExistence type="predicted"/>
<dbReference type="EMBL" id="LR134266">
    <property type="protein sequence ID" value="VED67500.1"/>
    <property type="molecule type" value="Genomic_DNA"/>
</dbReference>
<dbReference type="GO" id="GO:0008889">
    <property type="term" value="F:glycerophosphodiester phosphodiesterase activity"/>
    <property type="evidence" value="ECO:0007669"/>
    <property type="project" value="UniProtKB-EC"/>
</dbReference>
<dbReference type="EC" id="3.1.4.46" evidence="3"/>
<feature type="transmembrane region" description="Helical" evidence="1">
    <location>
        <begin position="127"/>
        <end position="146"/>
    </location>
</feature>
<dbReference type="InterPro" id="IPR018476">
    <property type="entry name" value="GlyceroP-diester-Pdiesterase_M"/>
</dbReference>
<dbReference type="InterPro" id="IPR017946">
    <property type="entry name" value="PLC-like_Pdiesterase_TIM-brl"/>
</dbReference>
<feature type="transmembrane region" description="Helical" evidence="1">
    <location>
        <begin position="69"/>
        <end position="88"/>
    </location>
</feature>
<protein>
    <submittedName>
        <fullName evidence="3">Glycerophosphodiester phosphodiesterase</fullName>
        <ecNumber evidence="3">3.1.4.46</ecNumber>
    </submittedName>
</protein>
<dbReference type="Pfam" id="PF10110">
    <property type="entry name" value="GPDPase_memb"/>
    <property type="match status" value="1"/>
</dbReference>
<evidence type="ECO:0000259" key="2">
    <source>
        <dbReference type="PROSITE" id="PS51704"/>
    </source>
</evidence>
<accession>A0A3S4NDS2</accession>
<gene>
    <name evidence="3" type="primary">glpQ</name>
    <name evidence="3" type="ORF">NCTC3166_01325</name>
</gene>
<dbReference type="Gene3D" id="3.20.20.190">
    <property type="entry name" value="Phosphatidylinositol (PI) phosphodiesterase"/>
    <property type="match status" value="1"/>
</dbReference>
<keyword evidence="1" id="KW-1133">Transmembrane helix</keyword>
<dbReference type="PROSITE" id="PS51704">
    <property type="entry name" value="GP_PDE"/>
    <property type="match status" value="1"/>
</dbReference>
<keyword evidence="1" id="KW-0812">Transmembrane</keyword>
<name>A0A3S4NDS2_9STRE</name>
<dbReference type="AlphaFoldDB" id="A0A3S4NDS2"/>
<dbReference type="PANTHER" id="PTHR46211:SF8">
    <property type="entry name" value="PHOSPHODIESTERASE"/>
    <property type="match status" value="1"/>
</dbReference>
<evidence type="ECO:0000256" key="1">
    <source>
        <dbReference type="SAM" id="Phobius"/>
    </source>
</evidence>
<feature type="transmembrane region" description="Helical" evidence="1">
    <location>
        <begin position="308"/>
        <end position="328"/>
    </location>
</feature>
<dbReference type="Pfam" id="PF03009">
    <property type="entry name" value="GDPD"/>
    <property type="match status" value="1"/>
</dbReference>
<feature type="transmembrane region" description="Helical" evidence="1">
    <location>
        <begin position="21"/>
        <end position="49"/>
    </location>
</feature>
<keyword evidence="1" id="KW-0472">Membrane</keyword>
<dbReference type="GO" id="GO:0006629">
    <property type="term" value="P:lipid metabolic process"/>
    <property type="evidence" value="ECO:0007669"/>
    <property type="project" value="InterPro"/>
</dbReference>
<sequence length="587" mass="66749">MKRSYWQDLKGAFYLIWRNKWSFISVGILLQFVVGIGAAALSWVFQLALLLSGESNIDKNNILSTLTNPLSLVALVLFAIVFAFLFMLEMRTMIALIYLSRTDQHLSFKKVFRQSFGRLKDFRSWNLLHFLFYMLLTLPVAGLLIGSTLTDGLYIPNFITGEFSKTITGSIGLFLVQVLLIYLNLRLIYTVPNIVIEELPFGAAMRKSWEMTRKGGIRLILRIFSFEFILSLTAILLILGLVFASSQLDKTGQHIWVQTIFLVLIRLYIFLFSVMSKLGTLGIILDNGWEAPSRSVIKTRGSSKMKGLFVLTFLFLLAQSGMAAFDLATLEVNDQIKLVAHRGYVAKGVENSLEALEAAAKEKASYVEMDILLTKDNQFVVMHDYNLKRLAGVDKDVKDMTLAEVQGLKIQQDGHTSHIPSFEEFVTRAKELQMPLLVELKPHGAEPENYVDLFVQKMKELGVDKDYPAMSLDLSVMEKVEKKAPEIKTGYVIPIQFGSFENTPVDFFAIEDFSYQEDLVTQAHEMKKELYVWTINDEEKLTAYLQRPIDGIITDEVAEAQRLKKNLKKNKTYFDRFLSLVSLSTSE</sequence>
<feature type="transmembrane region" description="Helical" evidence="1">
    <location>
        <begin position="166"/>
        <end position="185"/>
    </location>
</feature>
<dbReference type="InterPro" id="IPR030395">
    <property type="entry name" value="GP_PDE_dom"/>
</dbReference>
<reference evidence="3 4" key="1">
    <citation type="submission" date="2018-12" db="EMBL/GenBank/DDBJ databases">
        <authorList>
            <consortium name="Pathogen Informatics"/>
        </authorList>
    </citation>
    <scope>NUCLEOTIDE SEQUENCE [LARGE SCALE GENOMIC DNA]</scope>
    <source>
        <strain evidence="3 4">NCTC3166</strain>
    </source>
</reference>
<evidence type="ECO:0000313" key="3">
    <source>
        <dbReference type="EMBL" id="VED67500.1"/>
    </source>
</evidence>
<feature type="transmembrane region" description="Helical" evidence="1">
    <location>
        <begin position="255"/>
        <end position="275"/>
    </location>
</feature>
<keyword evidence="3" id="KW-0378">Hydrolase</keyword>
<dbReference type="SUPFAM" id="SSF51695">
    <property type="entry name" value="PLC-like phosphodiesterases"/>
    <property type="match status" value="1"/>
</dbReference>
<evidence type="ECO:0000313" key="4">
    <source>
        <dbReference type="Proteomes" id="UP000270025"/>
    </source>
</evidence>
<dbReference type="CDD" id="cd08579">
    <property type="entry name" value="GDPD_memb_like"/>
    <property type="match status" value="1"/>
</dbReference>
<dbReference type="RefSeq" id="WP_126404499.1">
    <property type="nucleotide sequence ID" value="NZ_LR134266.1"/>
</dbReference>
<organism evidence="3 4">
    <name type="scientific">Streptococcus viridans</name>
    <dbReference type="NCBI Taxonomy" id="78535"/>
    <lineage>
        <taxon>Bacteria</taxon>
        <taxon>Bacillati</taxon>
        <taxon>Bacillota</taxon>
        <taxon>Bacilli</taxon>
        <taxon>Lactobacillales</taxon>
        <taxon>Streptococcaceae</taxon>
        <taxon>Streptococcus</taxon>
    </lineage>
</organism>
<dbReference type="Proteomes" id="UP000270025">
    <property type="component" value="Chromosome"/>
</dbReference>
<keyword evidence="4" id="KW-1185">Reference proteome</keyword>
<feature type="domain" description="GP-PDE" evidence="2">
    <location>
        <begin position="336"/>
        <end position="564"/>
    </location>
</feature>
<dbReference type="PANTHER" id="PTHR46211">
    <property type="entry name" value="GLYCEROPHOSPHORYL DIESTER PHOSPHODIESTERASE"/>
    <property type="match status" value="1"/>
</dbReference>